<evidence type="ECO:0000256" key="1">
    <source>
        <dbReference type="SAM" id="MobiDB-lite"/>
    </source>
</evidence>
<keyword evidence="3" id="KW-1185">Reference proteome</keyword>
<protein>
    <submittedName>
        <fullName evidence="2">Uncharacterized protein</fullName>
    </submittedName>
</protein>
<feature type="compositionally biased region" description="Acidic residues" evidence="1">
    <location>
        <begin position="84"/>
        <end position="96"/>
    </location>
</feature>
<dbReference type="AlphaFoldDB" id="A0A5E4QR35"/>
<dbReference type="EMBL" id="FZQP02004934">
    <property type="protein sequence ID" value="VVD00733.1"/>
    <property type="molecule type" value="Genomic_DNA"/>
</dbReference>
<dbReference type="Proteomes" id="UP000324832">
    <property type="component" value="Unassembled WGS sequence"/>
</dbReference>
<reference evidence="2 3" key="1">
    <citation type="submission" date="2017-07" db="EMBL/GenBank/DDBJ databases">
        <authorList>
            <person name="Talla V."/>
            <person name="Backstrom N."/>
        </authorList>
    </citation>
    <scope>NUCLEOTIDE SEQUENCE [LARGE SCALE GENOMIC DNA]</scope>
</reference>
<feature type="region of interest" description="Disordered" evidence="1">
    <location>
        <begin position="73"/>
        <end position="114"/>
    </location>
</feature>
<feature type="compositionally biased region" description="Basic and acidic residues" evidence="1">
    <location>
        <begin position="73"/>
        <end position="83"/>
    </location>
</feature>
<name>A0A5E4QR35_9NEOP</name>
<gene>
    <name evidence="2" type="ORF">LSINAPIS_LOCUS11311</name>
</gene>
<proteinExistence type="predicted"/>
<organism evidence="2 3">
    <name type="scientific">Leptidea sinapis</name>
    <dbReference type="NCBI Taxonomy" id="189913"/>
    <lineage>
        <taxon>Eukaryota</taxon>
        <taxon>Metazoa</taxon>
        <taxon>Ecdysozoa</taxon>
        <taxon>Arthropoda</taxon>
        <taxon>Hexapoda</taxon>
        <taxon>Insecta</taxon>
        <taxon>Pterygota</taxon>
        <taxon>Neoptera</taxon>
        <taxon>Endopterygota</taxon>
        <taxon>Lepidoptera</taxon>
        <taxon>Glossata</taxon>
        <taxon>Ditrysia</taxon>
        <taxon>Papilionoidea</taxon>
        <taxon>Pieridae</taxon>
        <taxon>Dismorphiinae</taxon>
        <taxon>Leptidea</taxon>
    </lineage>
</organism>
<accession>A0A5E4QR35</accession>
<evidence type="ECO:0000313" key="2">
    <source>
        <dbReference type="EMBL" id="VVD00733.1"/>
    </source>
</evidence>
<sequence>MNILNRHVEAWSARYKIISANTTCSKRNKLGSYLLQSSWSEQDGKYNDYPSGSRDENQPSQVYEATVYVENTHSDNFESKPSIECEENLNDESECEVENHSTSSENEAEPLKDDQQNVADLITQIEEAGGIDDEDLMEILTCPSPVWWEDPPDGYVEDNNSVNKEEKEIDPVKDRIDEHCNKSNTDNCDEKSEDFESFLKNVDDLEKTDIPIDSNKVKLSNCKSTTGNR</sequence>
<evidence type="ECO:0000313" key="3">
    <source>
        <dbReference type="Proteomes" id="UP000324832"/>
    </source>
</evidence>